<dbReference type="SMART" id="SM00567">
    <property type="entry name" value="EZ_HEAT"/>
    <property type="match status" value="9"/>
</dbReference>
<dbReference type="GO" id="GO:0016491">
    <property type="term" value="F:oxidoreductase activity"/>
    <property type="evidence" value="ECO:0007669"/>
    <property type="project" value="TreeGrafter"/>
</dbReference>
<dbReference type="InterPro" id="IPR004155">
    <property type="entry name" value="PBS_lyase_HEAT"/>
</dbReference>
<dbReference type="GO" id="GO:0009116">
    <property type="term" value="P:nucleoside metabolic process"/>
    <property type="evidence" value="ECO:0007669"/>
    <property type="project" value="InterPro"/>
</dbReference>
<feature type="domain" description="AAA+ ATPase" evidence="2">
    <location>
        <begin position="70"/>
        <end position="379"/>
    </location>
</feature>
<feature type="compositionally biased region" description="Low complexity" evidence="1">
    <location>
        <begin position="278"/>
        <end position="288"/>
    </location>
</feature>
<dbReference type="InterPro" id="IPR016024">
    <property type="entry name" value="ARM-type_fold"/>
</dbReference>
<dbReference type="EMBL" id="RJKL01000001">
    <property type="protein sequence ID" value="ROP32093.1"/>
    <property type="molecule type" value="Genomic_DNA"/>
</dbReference>
<feature type="region of interest" description="Disordered" evidence="1">
    <location>
        <begin position="256"/>
        <end position="291"/>
    </location>
</feature>
<dbReference type="PANTHER" id="PTHR12697">
    <property type="entry name" value="PBS LYASE HEAT-LIKE PROTEIN"/>
    <property type="match status" value="1"/>
</dbReference>
<dbReference type="SUPFAM" id="SSF52540">
    <property type="entry name" value="P-loop containing nucleoside triphosphate hydrolases"/>
    <property type="match status" value="1"/>
</dbReference>
<accession>A0A3N1GPC1</accession>
<dbReference type="Pfam" id="PF13646">
    <property type="entry name" value="HEAT_2"/>
    <property type="match status" value="3"/>
</dbReference>
<dbReference type="Gene3D" id="3.40.50.300">
    <property type="entry name" value="P-loop containing nucleotide triphosphate hydrolases"/>
    <property type="match status" value="1"/>
</dbReference>
<dbReference type="Gene3D" id="1.25.10.10">
    <property type="entry name" value="Leucine-rich Repeat Variant"/>
    <property type="match status" value="3"/>
</dbReference>
<dbReference type="SUPFAM" id="SSF48371">
    <property type="entry name" value="ARM repeat"/>
    <property type="match status" value="1"/>
</dbReference>
<dbReference type="SUPFAM" id="SSF53167">
    <property type="entry name" value="Purine and uridine phosphorylases"/>
    <property type="match status" value="1"/>
</dbReference>
<dbReference type="Gene3D" id="3.40.50.1580">
    <property type="entry name" value="Nucleoside phosphorylase domain"/>
    <property type="match status" value="1"/>
</dbReference>
<evidence type="ECO:0000259" key="2">
    <source>
        <dbReference type="SMART" id="SM00382"/>
    </source>
</evidence>
<dbReference type="InterPro" id="IPR011989">
    <property type="entry name" value="ARM-like"/>
</dbReference>
<protein>
    <submittedName>
        <fullName evidence="3">HEAT repeat protein</fullName>
    </submittedName>
</protein>
<evidence type="ECO:0000256" key="1">
    <source>
        <dbReference type="SAM" id="MobiDB-lite"/>
    </source>
</evidence>
<dbReference type="OrthoDB" id="5519916at2"/>
<dbReference type="PANTHER" id="PTHR12697:SF5">
    <property type="entry name" value="DEOXYHYPUSINE HYDROXYLASE"/>
    <property type="match status" value="1"/>
</dbReference>
<dbReference type="InterPro" id="IPR000845">
    <property type="entry name" value="Nucleoside_phosphorylase_d"/>
</dbReference>
<gene>
    <name evidence="3" type="ORF">EDD30_5023</name>
</gene>
<evidence type="ECO:0000313" key="4">
    <source>
        <dbReference type="Proteomes" id="UP000271683"/>
    </source>
</evidence>
<evidence type="ECO:0000313" key="3">
    <source>
        <dbReference type="EMBL" id="ROP32093.1"/>
    </source>
</evidence>
<comment type="caution">
    <text evidence="3">The sequence shown here is derived from an EMBL/GenBank/DDBJ whole genome shotgun (WGS) entry which is preliminary data.</text>
</comment>
<dbReference type="RefSeq" id="WP_123678497.1">
    <property type="nucleotide sequence ID" value="NZ_RJKL01000001.1"/>
</dbReference>
<dbReference type="Pfam" id="PF01048">
    <property type="entry name" value="PNP_UDP_1"/>
    <property type="match status" value="1"/>
</dbReference>
<dbReference type="InterPro" id="IPR027417">
    <property type="entry name" value="P-loop_NTPase"/>
</dbReference>
<sequence length="1394" mass="149631">MPVLADLTADDNGPGATADVWGDTEFRRQLHKGVPRNYCRPHFLHSGDDDGSHTLPADIDALVEELTQHRPKTWIITGGPGSGKTSIAAAVAADLLDRDTVPVVLDARVWPTVDACAELRDVLLALRPDEIPAPLWKSRIKHKRCVVIIDGLNEIARQWGDTPAWRFVKSIVEGGHPFPVLATMRHFTDEPQESLTRPVNLLDLAPLTDAEVTRYLAAVGLDAGDLLRLRSQDDFEDLYSNPLLLSLLANLLGPQSNGSSDRFRRDGHRQGGQGAAGGTPPTAGGTPPSRGRLLLQTVQRARRHRRLSAGELEIERGGLQLESVMVAAASCAFGNPGSEGHFSRRDVERLLAQSRPGEPQSAAIVDAFLDTQMVVRVEDSMDRFRFAHPSFVDFGIALAYRNEELPSALMASEELVHCLGDWVGLTADPDESARRVLQRITDEEYEFDRSCLVDVVFANRGVLTTETLVLLWRAIGGALGSALRGRRWQQQSLIQALNQLPEWTIAEGIRLGVLDKFSGPLHAEIVEQMSQRTLDVRKLRQAQRRTRDERFASNALERREALALAQELGATGTERLAGLEILKARLPAADGDLAARIVQGIMRLGGLGELPVLVATLASNPAEQTRAAAAAALASVGHRDAIDQVMEALVKDESAVVRLACAATLGRLRARQAVGVLAGALSDPAGPVRAGAARALGALADSRTVAPLIRALEVEHDYDALAAIASALGRLRNAEAVPGLVMALTETSLNVRMDACRALGEIRDPAAIPALARRLADHVGAVRGEALKALGEIGDASATPHLIEALSHPEAQTRAVASTALGKIGDPRGVDPLTGALDDENPFVRGAAAAALGRLPDRRIAARLNEVARRDPNSAVRSSAISSLGRVGGPRDLPLLERVIRDSAEFPWARAVAVMAYGALTSETPMWLAATADDLNAAIQNGDTEAQKLRGAIIYCVGRHCNLELIGWLESVARSDPEFMNRTSATSALVRNGRASERFLTAVLSDAEQAVAAGRKPGAAILRIAATEIVRSCAESRTKDPAMLARLLDIVLSAGKECEEVISGAIKSNRSSDSRAMLRVLEYISERLAAASRDELSRATVASAIEFHRRQIGFADTLAGLRADAGLLTTKFQATTESGPTRHEGDRVSDRRCDLLVITVNATETEVVKKALSEVYGPPAPYYAKINSYWGYAAENHPSVAHLRCGMGGSGVRGAYVQVGEAVRELRPESVVALGVAWGADPEATPLSTVLLSTQVIDFERQRVGTGPAGERVIIARGAKAEASPRLMNRFLVTDYDGTGVTIVEGPLLSGEKLIDDPAFKRELIEMFPDAVGGEMEGVGIQSVCDRERVDWIVVKGVCDFAENKAEDKAHRQTVAATRSAEALCAVLRQGGFS</sequence>
<reference evidence="3 4" key="1">
    <citation type="submission" date="2018-11" db="EMBL/GenBank/DDBJ databases">
        <title>Sequencing the genomes of 1000 actinobacteria strains.</title>
        <authorList>
            <person name="Klenk H.-P."/>
        </authorList>
    </citation>
    <scope>NUCLEOTIDE SEQUENCE [LARGE SCALE GENOMIC DNA]</scope>
    <source>
        <strain evidence="3 4">DSM 43634</strain>
    </source>
</reference>
<dbReference type="Proteomes" id="UP000271683">
    <property type="component" value="Unassembled WGS sequence"/>
</dbReference>
<dbReference type="InterPro" id="IPR003593">
    <property type="entry name" value="AAA+_ATPase"/>
</dbReference>
<organism evidence="3 4">
    <name type="scientific">Couchioplanes caeruleus</name>
    <dbReference type="NCBI Taxonomy" id="56438"/>
    <lineage>
        <taxon>Bacteria</taxon>
        <taxon>Bacillati</taxon>
        <taxon>Actinomycetota</taxon>
        <taxon>Actinomycetes</taxon>
        <taxon>Micromonosporales</taxon>
        <taxon>Micromonosporaceae</taxon>
        <taxon>Couchioplanes</taxon>
    </lineage>
</organism>
<dbReference type="InterPro" id="IPR035994">
    <property type="entry name" value="Nucleoside_phosphorylase_sf"/>
</dbReference>
<dbReference type="SMART" id="SM00382">
    <property type="entry name" value="AAA"/>
    <property type="match status" value="1"/>
</dbReference>
<name>A0A3N1GPC1_9ACTN</name>
<proteinExistence type="predicted"/>